<sequence>MNIPIMDLKKKMESLLGSYRRERSREKKSRITGSGRGDIYKSNWYAYEAFSFLGDRNHPGNTQDTLPEDNACHSEIQNDGSQSKTRNDGSENETQNSGSQSETQNQVGNENTVKETRNEYTRAKKRTKRTEPNDLTDNAISEALTLLQQCASDSAASEKHDSYDVYGQYVANELRKYDAFTLAHVKHAINKIFFEADMGAYPSYTASVWLGFAARGSLMCIKLQNEAASRGKRCEANVRGCLAKLLAQSVRGHLIISCFLESYVFHGSGPFGYKVRSTLSAFREQYYGERRALLIAVRSTRSAFREQHYGERQAVLIAVRSTRSAFREQHYGERRALLNADNETIIVYKNEHQRHSATEAPASLTEVPEPTKMR</sequence>
<dbReference type="PANTHER" id="PTHR21505:SF8">
    <property type="entry name" value="DPT-YFP REPRESSOR BY OVEREXPRESSION, ISOFORM D-RELATED"/>
    <property type="match status" value="1"/>
</dbReference>
<feature type="region of interest" description="Disordered" evidence="1">
    <location>
        <begin position="57"/>
        <end position="137"/>
    </location>
</feature>
<dbReference type="RefSeq" id="XP_052747557.1">
    <property type="nucleotide sequence ID" value="XM_052891597.1"/>
</dbReference>
<feature type="compositionally biased region" description="Polar residues" evidence="1">
    <location>
        <begin position="92"/>
        <end position="111"/>
    </location>
</feature>
<feature type="compositionally biased region" description="Basic and acidic residues" evidence="1">
    <location>
        <begin position="112"/>
        <end position="122"/>
    </location>
</feature>
<evidence type="ECO:0000313" key="3">
    <source>
        <dbReference type="RefSeq" id="XP_052747557.1"/>
    </source>
</evidence>
<organism evidence="2 3">
    <name type="scientific">Bicyclus anynana</name>
    <name type="common">Squinting bush brown butterfly</name>
    <dbReference type="NCBI Taxonomy" id="110368"/>
    <lineage>
        <taxon>Eukaryota</taxon>
        <taxon>Metazoa</taxon>
        <taxon>Ecdysozoa</taxon>
        <taxon>Arthropoda</taxon>
        <taxon>Hexapoda</taxon>
        <taxon>Insecta</taxon>
        <taxon>Pterygota</taxon>
        <taxon>Neoptera</taxon>
        <taxon>Endopterygota</taxon>
        <taxon>Lepidoptera</taxon>
        <taxon>Glossata</taxon>
        <taxon>Ditrysia</taxon>
        <taxon>Papilionoidea</taxon>
        <taxon>Nymphalidae</taxon>
        <taxon>Satyrinae</taxon>
        <taxon>Satyrini</taxon>
        <taxon>Mycalesina</taxon>
        <taxon>Bicyclus</taxon>
    </lineage>
</organism>
<protein>
    <submittedName>
        <fullName evidence="3">Uncharacterized protein LOC128199936</fullName>
    </submittedName>
</protein>
<feature type="compositionally biased region" description="Polar residues" evidence="1">
    <location>
        <begin position="75"/>
        <end position="84"/>
    </location>
</feature>
<dbReference type="Proteomes" id="UP001652582">
    <property type="component" value="Chromosome 4"/>
</dbReference>
<proteinExistence type="predicted"/>
<dbReference type="GeneID" id="128199936"/>
<feature type="region of interest" description="Disordered" evidence="1">
    <location>
        <begin position="352"/>
        <end position="374"/>
    </location>
</feature>
<accession>A0ABM3M8T8</accession>
<dbReference type="PANTHER" id="PTHR21505">
    <property type="entry name" value="MADF DOMAIN-CONTAINING PROTEIN-RELATED"/>
    <property type="match status" value="1"/>
</dbReference>
<reference evidence="3" key="1">
    <citation type="submission" date="2025-08" db="UniProtKB">
        <authorList>
            <consortium name="RefSeq"/>
        </authorList>
    </citation>
    <scope>IDENTIFICATION</scope>
</reference>
<keyword evidence="2" id="KW-1185">Reference proteome</keyword>
<name>A0ABM3M8T8_BICAN</name>
<gene>
    <name evidence="3" type="primary">LOC128199936</name>
</gene>
<evidence type="ECO:0000256" key="1">
    <source>
        <dbReference type="SAM" id="MobiDB-lite"/>
    </source>
</evidence>
<evidence type="ECO:0000313" key="2">
    <source>
        <dbReference type="Proteomes" id="UP001652582"/>
    </source>
</evidence>